<feature type="transmembrane region" description="Helical" evidence="1">
    <location>
        <begin position="7"/>
        <end position="26"/>
    </location>
</feature>
<evidence type="ECO:0000313" key="2">
    <source>
        <dbReference type="EMBL" id="OZI30947.1"/>
    </source>
</evidence>
<protein>
    <recommendedName>
        <fullName evidence="4">DUF3592 domain-containing protein</fullName>
    </recommendedName>
</protein>
<keyword evidence="1" id="KW-0472">Membrane</keyword>
<evidence type="ECO:0008006" key="4">
    <source>
        <dbReference type="Google" id="ProtNLM"/>
    </source>
</evidence>
<feature type="transmembrane region" description="Helical" evidence="1">
    <location>
        <begin position="186"/>
        <end position="207"/>
    </location>
</feature>
<dbReference type="EMBL" id="NEVM01000005">
    <property type="protein sequence ID" value="OZI30947.1"/>
    <property type="molecule type" value="Genomic_DNA"/>
</dbReference>
<sequence length="340" mass="37884">MRKVKKCLAIVLYTLGPAFFLCMFFSPRFSYQLLDRAFSSYVTVQATPRDCALVRRGNAHEDGIVCTLDYAANGKAASVKAVAWESESIFNTQAALHRRLAAFVQGQPVDIDIDPDHDFKRPQVVPQDWFQASAAGLNLLVFVGLFAGVGYACTALNDAPGRRADYDYDAHGELVRKRGAGVAGGVKLLLAWLLWCLLLLAMCYLWTNRPANHRLLLGRELAPTPAILTHCESAYTGYKGHDQIECDTAYWWQGRKLRGQAEAIDFRFFPTDARLDRAVEAAEGRHVQAYVDPAQPSYAIAFVNDDIFVPSTQGLGNIMWTVIFCALTLGLIFTSRYRSR</sequence>
<dbReference type="OrthoDB" id="9776737at2"/>
<dbReference type="Proteomes" id="UP000216020">
    <property type="component" value="Unassembled WGS sequence"/>
</dbReference>
<evidence type="ECO:0000256" key="1">
    <source>
        <dbReference type="SAM" id="Phobius"/>
    </source>
</evidence>
<name>A0A261S1T0_9BORD</name>
<gene>
    <name evidence="2" type="ORF">CAL29_23615</name>
</gene>
<feature type="transmembrane region" description="Helical" evidence="1">
    <location>
        <begin position="129"/>
        <end position="153"/>
    </location>
</feature>
<evidence type="ECO:0000313" key="3">
    <source>
        <dbReference type="Proteomes" id="UP000216020"/>
    </source>
</evidence>
<comment type="caution">
    <text evidence="2">The sequence shown here is derived from an EMBL/GenBank/DDBJ whole genome shotgun (WGS) entry which is preliminary data.</text>
</comment>
<keyword evidence="3" id="KW-1185">Reference proteome</keyword>
<keyword evidence="1" id="KW-1133">Transmembrane helix</keyword>
<keyword evidence="1" id="KW-0812">Transmembrane</keyword>
<proteinExistence type="predicted"/>
<feature type="transmembrane region" description="Helical" evidence="1">
    <location>
        <begin position="318"/>
        <end position="337"/>
    </location>
</feature>
<dbReference type="AlphaFoldDB" id="A0A261S1T0"/>
<reference evidence="3" key="1">
    <citation type="submission" date="2017-05" db="EMBL/GenBank/DDBJ databases">
        <title>Complete and WGS of Bordetella genogroups.</title>
        <authorList>
            <person name="Spilker T."/>
            <person name="Lipuma J."/>
        </authorList>
    </citation>
    <scope>NUCLEOTIDE SEQUENCE [LARGE SCALE GENOMIC DNA]</scope>
    <source>
        <strain evidence="3">AU16122</strain>
    </source>
</reference>
<organism evidence="2 3">
    <name type="scientific">Bordetella genomosp. 10</name>
    <dbReference type="NCBI Taxonomy" id="1416804"/>
    <lineage>
        <taxon>Bacteria</taxon>
        <taxon>Pseudomonadati</taxon>
        <taxon>Pseudomonadota</taxon>
        <taxon>Betaproteobacteria</taxon>
        <taxon>Burkholderiales</taxon>
        <taxon>Alcaligenaceae</taxon>
        <taxon>Bordetella</taxon>
    </lineage>
</organism>
<accession>A0A261S1T0</accession>
<dbReference type="RefSeq" id="WP_094855365.1">
    <property type="nucleotide sequence ID" value="NZ_NEVM01000005.1"/>
</dbReference>